<feature type="binding site" evidence="9">
    <location>
        <position position="153"/>
    </location>
    <ligand>
        <name>substrate</name>
    </ligand>
</feature>
<comment type="cofactor">
    <cofactor evidence="1">
        <name>Mn(2+)</name>
        <dbReference type="ChEBI" id="CHEBI:29035"/>
    </cofactor>
</comment>
<dbReference type="OrthoDB" id="9808275at2"/>
<dbReference type="CAZy" id="GH4">
    <property type="family name" value="Glycoside Hydrolase Family 4"/>
</dbReference>
<organism evidence="14 15">
    <name type="scientific">Pseudothermotoga lettingae (strain ATCC BAA-301 / DSM 14385 / NBRC 107922 / TMO)</name>
    <name type="common">Thermotoga lettingae</name>
    <dbReference type="NCBI Taxonomy" id="416591"/>
    <lineage>
        <taxon>Bacteria</taxon>
        <taxon>Thermotogati</taxon>
        <taxon>Thermotogota</taxon>
        <taxon>Thermotogae</taxon>
        <taxon>Thermotogales</taxon>
        <taxon>Thermotogaceae</taxon>
        <taxon>Pseudothermotoga</taxon>
    </lineage>
</organism>
<dbReference type="NCBIfam" id="NF041089">
    <property type="entry name" value="alpha_gluc_AglA"/>
    <property type="match status" value="1"/>
</dbReference>
<evidence type="ECO:0000313" key="14">
    <source>
        <dbReference type="EMBL" id="ABV33944.1"/>
    </source>
</evidence>
<dbReference type="GO" id="GO:0005975">
    <property type="term" value="P:carbohydrate metabolic process"/>
    <property type="evidence" value="ECO:0007669"/>
    <property type="project" value="InterPro"/>
</dbReference>
<accession>A8F710</accession>
<proteinExistence type="inferred from homology"/>
<evidence type="ECO:0000256" key="6">
    <source>
        <dbReference type="ARBA" id="ARBA00023211"/>
    </source>
</evidence>
<dbReference type="Proteomes" id="UP000002016">
    <property type="component" value="Chromosome"/>
</dbReference>
<dbReference type="PANTHER" id="PTHR32092:SF4">
    <property type="entry name" value="ALPHA-GLUCOSIDASE"/>
    <property type="match status" value="1"/>
</dbReference>
<dbReference type="PROSITE" id="PS01324">
    <property type="entry name" value="GLYCOSYL_HYDROL_F4"/>
    <property type="match status" value="1"/>
</dbReference>
<keyword evidence="15" id="KW-1185">Reference proteome</keyword>
<dbReference type="InterPro" id="IPR053487">
    <property type="entry name" value="Alpha-glycosidase"/>
</dbReference>
<evidence type="ECO:0000256" key="8">
    <source>
        <dbReference type="ARBA" id="ARBA00023295"/>
    </source>
</evidence>
<keyword evidence="8 12" id="KW-0326">Glycosidase</keyword>
<keyword evidence="10" id="KW-0533">Nickel</keyword>
<evidence type="ECO:0000256" key="5">
    <source>
        <dbReference type="ARBA" id="ARBA00023027"/>
    </source>
</evidence>
<dbReference type="PRINTS" id="PR00732">
    <property type="entry name" value="GLHYDRLASE4"/>
</dbReference>
<keyword evidence="6 10" id="KW-0464">Manganese</keyword>
<dbReference type="eggNOG" id="COG1486">
    <property type="taxonomic scope" value="Bacteria"/>
</dbReference>
<dbReference type="Gene3D" id="3.90.1820.10">
    <property type="entry name" value="AglA-like glucosidase"/>
    <property type="match status" value="1"/>
</dbReference>
<dbReference type="InterPro" id="IPR015955">
    <property type="entry name" value="Lactate_DH/Glyco_Ohase_4_C"/>
</dbReference>
<evidence type="ECO:0000256" key="3">
    <source>
        <dbReference type="ARBA" id="ARBA00022723"/>
    </source>
</evidence>
<evidence type="ECO:0000256" key="10">
    <source>
        <dbReference type="PIRSR" id="PIRSR601088-3"/>
    </source>
</evidence>
<feature type="domain" description="Glycosyl hydrolase family 4 C-terminal" evidence="13">
    <location>
        <begin position="198"/>
        <end position="450"/>
    </location>
</feature>
<dbReference type="EMBL" id="CP000812">
    <property type="protein sequence ID" value="ABV33944.1"/>
    <property type="molecule type" value="Genomic_DNA"/>
</dbReference>
<evidence type="ECO:0000256" key="2">
    <source>
        <dbReference type="ARBA" id="ARBA00010141"/>
    </source>
</evidence>
<reference evidence="14 15" key="2">
    <citation type="journal article" date="2009" name="Proc. Natl. Acad. Sci. U.S.A.">
        <title>On the chimeric nature, thermophilic origin, and phylogenetic placement of the Thermotogales.</title>
        <authorList>
            <person name="Zhaxybayeva O."/>
            <person name="Swithers K.S."/>
            <person name="Lapierre P."/>
            <person name="Fournier G.P."/>
            <person name="Bickhart D.M."/>
            <person name="DeBoy R.T."/>
            <person name="Nelson K.E."/>
            <person name="Nesbo C.L."/>
            <person name="Doolittle W.F."/>
            <person name="Gogarten J.P."/>
            <person name="Noll K.M."/>
        </authorList>
    </citation>
    <scope>NUCLEOTIDE SEQUENCE [LARGE SCALE GENOMIC DNA]</scope>
    <source>
        <strain evidence="15">ATCC BAA-301 / DSM 14385 / NBRC 107922 / TMO</strain>
    </source>
</reference>
<dbReference type="SUPFAM" id="SSF51735">
    <property type="entry name" value="NAD(P)-binding Rossmann-fold domains"/>
    <property type="match status" value="1"/>
</dbReference>
<protein>
    <submittedName>
        <fullName evidence="14">Glycoside hydrolase family 4</fullName>
    </submittedName>
</protein>
<name>A8F710_PSELT</name>
<comment type="similarity">
    <text evidence="2 12">Belongs to the glycosyl hydrolase 4 family.</text>
</comment>
<feature type="binding site" evidence="10">
    <location>
        <position position="174"/>
    </location>
    <ligand>
        <name>Mn(2+)</name>
        <dbReference type="ChEBI" id="CHEBI:29035"/>
    </ligand>
</feature>
<dbReference type="SUPFAM" id="SSF56327">
    <property type="entry name" value="LDH C-terminal domain-like"/>
    <property type="match status" value="1"/>
</dbReference>
<dbReference type="Pfam" id="PF02056">
    <property type="entry name" value="Glyco_hydro_4"/>
    <property type="match status" value="1"/>
</dbReference>
<evidence type="ECO:0000256" key="9">
    <source>
        <dbReference type="PIRSR" id="PIRSR601088-2"/>
    </source>
</evidence>
<evidence type="ECO:0000256" key="4">
    <source>
        <dbReference type="ARBA" id="ARBA00022801"/>
    </source>
</evidence>
<gene>
    <name evidence="14" type="ordered locus">Tlet_1387</name>
</gene>
<dbReference type="InterPro" id="IPR019802">
    <property type="entry name" value="GlycHydrolase_4_CS"/>
</dbReference>
<evidence type="ECO:0000256" key="1">
    <source>
        <dbReference type="ARBA" id="ARBA00001936"/>
    </source>
</evidence>
<dbReference type="RefSeq" id="WP_012003420.1">
    <property type="nucleotide sequence ID" value="NC_009828.1"/>
</dbReference>
<keyword evidence="4 12" id="KW-0378">Hydrolase</keyword>
<dbReference type="InterPro" id="IPR036291">
    <property type="entry name" value="NAD(P)-bd_dom_sf"/>
</dbReference>
<dbReference type="Pfam" id="PF11975">
    <property type="entry name" value="Glyco_hydro_4C"/>
    <property type="match status" value="1"/>
</dbReference>
<dbReference type="HOGENOM" id="CLU_045951_1_1_0"/>
<keyword evidence="10" id="KW-0170">Cobalt</keyword>
<keyword evidence="7" id="KW-0119">Carbohydrate metabolism</keyword>
<sequence>MAPVKISIIGAGSAVFSMRLVNDLCKTSGLAGSLVSLMDIDEKRLNAVHNLATRYVKELGADLRFEKTTQLEVSLRDADFVINTAMVGGHSYLEKARRIGEKHGYYRGIDTQELNMVSDYYTLSNFNQLKFFVDLAKLMENICPNAWLLQTANPVFEGTNLIKRCSDIKVVGFCHGHYGVHEIVEALGLDIKRVDWQVVGFNHAIWLNRFSYDGENGYDLIDKWIEENSKDWKPKTPFDLQLSPAAIDMYRFYGLMPIGDTVRNSTWKYNYDLQLKKKWYGEPWGGADSEIGWQWYQERLKMITEAIDYLSSNNALKLLSLESYLKFLPKGSVPEELKEEIKIFTSKDALSGEQHIPFIDAVVNNNAQRFVINIPNKGYLSQIPDGVVVEVPALVNKSGWHVEKIDPPLNEKVVKMYLIPRMLRMEWALEAIMNGDKEILVEILLRDVRTQSYEQAVEVIEEILSLPENEPMRNHYSKKKRL</sequence>
<comment type="cofactor">
    <cofactor evidence="12">
        <name>NAD(+)</name>
        <dbReference type="ChEBI" id="CHEBI:57540"/>
    </cofactor>
    <text evidence="12">Binds 1 NAD(+) per subunit.</text>
</comment>
<evidence type="ECO:0000256" key="7">
    <source>
        <dbReference type="ARBA" id="ARBA00023277"/>
    </source>
</evidence>
<dbReference type="GO" id="GO:0046872">
    <property type="term" value="F:metal ion binding"/>
    <property type="evidence" value="ECO:0007669"/>
    <property type="project" value="UniProtKB-KW"/>
</dbReference>
<dbReference type="PANTHER" id="PTHR32092">
    <property type="entry name" value="6-PHOSPHO-BETA-GLUCOSIDASE-RELATED"/>
    <property type="match status" value="1"/>
</dbReference>
<feature type="binding site" evidence="10">
    <location>
        <position position="203"/>
    </location>
    <ligand>
        <name>Mn(2+)</name>
        <dbReference type="ChEBI" id="CHEBI:29035"/>
    </ligand>
</feature>
<reference evidence="14 15" key="1">
    <citation type="submission" date="2007-08" db="EMBL/GenBank/DDBJ databases">
        <title>Complete sequence of Thermotoga lettingae TMO.</title>
        <authorList>
            <consortium name="US DOE Joint Genome Institute"/>
            <person name="Copeland A."/>
            <person name="Lucas S."/>
            <person name="Lapidus A."/>
            <person name="Barry K."/>
            <person name="Glavina del Rio T."/>
            <person name="Dalin E."/>
            <person name="Tice H."/>
            <person name="Pitluck S."/>
            <person name="Foster B."/>
            <person name="Bruce D."/>
            <person name="Schmutz J."/>
            <person name="Larimer F."/>
            <person name="Land M."/>
            <person name="Hauser L."/>
            <person name="Kyrpides N."/>
            <person name="Mikhailova N."/>
            <person name="Nelson K."/>
            <person name="Gogarten J.P."/>
            <person name="Noll K."/>
            <person name="Richardson P."/>
        </authorList>
    </citation>
    <scope>NUCLEOTIDE SEQUENCE [LARGE SCALE GENOMIC DNA]</scope>
    <source>
        <strain evidence="15">ATCC BAA-301 / DSM 14385 / NBRC 107922 / TMO</strain>
    </source>
</reference>
<keyword evidence="10" id="KW-0408">Iron</keyword>
<dbReference type="InterPro" id="IPR001088">
    <property type="entry name" value="Glyco_hydro_4"/>
</dbReference>
<dbReference type="STRING" id="416591.Tlet_1387"/>
<keyword evidence="5 12" id="KW-0520">NAD</keyword>
<evidence type="ECO:0000313" key="15">
    <source>
        <dbReference type="Proteomes" id="UP000002016"/>
    </source>
</evidence>
<dbReference type="GO" id="GO:0016616">
    <property type="term" value="F:oxidoreductase activity, acting on the CH-OH group of donors, NAD or NADP as acceptor"/>
    <property type="evidence" value="ECO:0007669"/>
    <property type="project" value="InterPro"/>
</dbReference>
<feature type="site" description="Increases basicity of active site Tyr" evidence="11">
    <location>
        <position position="113"/>
    </location>
</feature>
<dbReference type="KEGG" id="tle:Tlet_1387"/>
<dbReference type="CDD" id="cd05297">
    <property type="entry name" value="GH4_alpha_glucosidase_galactosidase"/>
    <property type="match status" value="1"/>
</dbReference>
<dbReference type="GO" id="GO:0004553">
    <property type="term" value="F:hydrolase activity, hydrolyzing O-glycosyl compounds"/>
    <property type="evidence" value="ECO:0007669"/>
    <property type="project" value="InterPro"/>
</dbReference>
<keyword evidence="3 10" id="KW-0479">Metal-binding</keyword>
<evidence type="ECO:0000256" key="11">
    <source>
        <dbReference type="PIRSR" id="PIRSR601088-4"/>
    </source>
</evidence>
<dbReference type="InterPro" id="IPR022616">
    <property type="entry name" value="Glyco_hydro_4_C"/>
</dbReference>
<evidence type="ECO:0000259" key="13">
    <source>
        <dbReference type="Pfam" id="PF11975"/>
    </source>
</evidence>
<dbReference type="AlphaFoldDB" id="A8F710"/>
<evidence type="ECO:0000256" key="12">
    <source>
        <dbReference type="RuleBase" id="RU361152"/>
    </source>
</evidence>
<dbReference type="InterPro" id="IPR053715">
    <property type="entry name" value="GH4_Enzyme_sf"/>
</dbReference>